<proteinExistence type="inferred from homology"/>
<dbReference type="CDD" id="cd05401">
    <property type="entry name" value="NT_GlnE_GlnD_like"/>
    <property type="match status" value="2"/>
</dbReference>
<evidence type="ECO:0000259" key="9">
    <source>
        <dbReference type="Pfam" id="PF08335"/>
    </source>
</evidence>
<comment type="cofactor">
    <cofactor evidence="7">
        <name>Mg(2+)</name>
        <dbReference type="ChEBI" id="CHEBI:18420"/>
    </cofactor>
</comment>
<dbReference type="InterPro" id="IPR013546">
    <property type="entry name" value="PII_UdlTrfase/GS_AdlTrfase"/>
</dbReference>
<keyword evidence="3 7" id="KW-0547">Nucleotide-binding</keyword>
<dbReference type="HAMAP" id="MF_00802">
    <property type="entry name" value="GlnE"/>
    <property type="match status" value="1"/>
</dbReference>
<evidence type="ECO:0000256" key="2">
    <source>
        <dbReference type="ARBA" id="ARBA00022695"/>
    </source>
</evidence>
<dbReference type="Gene3D" id="1.20.120.330">
    <property type="entry name" value="Nucleotidyltransferases domain 2"/>
    <property type="match status" value="2"/>
</dbReference>
<keyword evidence="4 7" id="KW-0067">ATP-binding</keyword>
<dbReference type="Pfam" id="PF08335">
    <property type="entry name" value="GlnD_UR_UTase"/>
    <property type="match status" value="2"/>
</dbReference>
<dbReference type="EC" id="2.7.7.89" evidence="7"/>
<dbReference type="FunFam" id="3.30.460.10:FF:000009">
    <property type="entry name" value="Bifunctional glutamine synthetase adenylyltransferase/adenylyl-removing enzyme"/>
    <property type="match status" value="1"/>
</dbReference>
<dbReference type="InterPro" id="IPR005190">
    <property type="entry name" value="GlnE_rpt_dom"/>
</dbReference>
<dbReference type="GO" id="GO:0005524">
    <property type="term" value="F:ATP binding"/>
    <property type="evidence" value="ECO:0007669"/>
    <property type="project" value="UniProtKB-UniRule"/>
</dbReference>
<accession>A0A432W186</accession>
<feature type="domain" description="Glutamate-ammonia ligase adenylyltransferase repeated" evidence="8">
    <location>
        <begin position="50"/>
        <end position="276"/>
    </location>
</feature>
<dbReference type="SUPFAM" id="SSF81593">
    <property type="entry name" value="Nucleotidyltransferase substrate binding subunit/domain"/>
    <property type="match status" value="2"/>
</dbReference>
<sequence length="953" mass="109519">MQPLRPEHTSYEKLPALLQKEAENSWSLIVDAHPQLEELAQDERDWLRWLVAISDFIGWVLRRYGMQAYQVIRIKEPPEYTPLVTQALQNCDNEDNAMAEIRRLRHTQLARLAALDLSGQLSLTDFFTANTALADALIEQSTQWLEKFYRPRWGQALDEQGEILPLVIIAMGKLGGEELNFSSDIDLIFCYPIQGETQGGRQNLEHSIYFTRMGQALIKMLGQQTVDGQAFRVDMRLRPFGQAGPMATSFSALEDYYQEQGRNWERYAMVKARYLNLSEPWREELYNLLRPFVFRRYLDYSAIEALRKMKLLINQEARRRGVSDNIKLGLGGIREVEFIAQAFQLIRGGRERDLQTRSLLPALEACAEHNLLSKGDAAELQQAYACLRKIEHILQQLHDEQTQSLPQEELDQMRLAEACGRPDFVTLIKDLQQQMQNIHRHFLAVIGGEEEMMGEEDSDLAILWQDLLADETAHEVLEEAGVEDAATWWQKINGFRQDVRKRTPGPRGRELLAQLVPVLVELSIRKSGSSDLLARIFSVLQQIASRTTYLELLAHNKGAREQLVLLCKDSPWIAGQLARYPHLLDELIDPAQLYDLPEVDSYKASVHEFMARIPLDDMEAQMETLRQAKQAFQLKIAAADVSKAVHLMRVSDHLTHLAEAVIEQVVIMAWQQLTERHGVPPGRDAHNSGFAVLGYGKLGGMELGYGSDLDLVFVCDDIPDAQTDGQRPIDVQQFYLRLAQRVLHLFTTRTMSGVLYEVDMRLRPSGSGGLLVIQLATYSDYLSREAWTWELQALVRARMVFGHAELRERFLKIREEQLKLVRDEQELRADIVKMRARMREHLWKKHADQLDIKQMPGGVADIEFITQFLVLLHAHEHTHKLCRYTDNVRILNTARQLEILPEQDYHDLVDAYQAYRIESHRLALAERGGLSDQDFSTHINKVKAIWSRMLEPD</sequence>
<keyword evidence="10" id="KW-0436">Ligase</keyword>
<dbReference type="GO" id="GO:0047388">
    <property type="term" value="F:[glutamine synthetase]-adenylyl-L-tyrosine phosphorylase activity"/>
    <property type="evidence" value="ECO:0007669"/>
    <property type="project" value="UniProtKB-EC"/>
</dbReference>
<comment type="caution">
    <text evidence="10">The sequence shown here is derived from an EMBL/GenBank/DDBJ whole genome shotgun (WGS) entry which is preliminary data.</text>
</comment>
<name>A0A432W186_9GAMM</name>
<organism evidence="10 11">
    <name type="scientific">Aliidiomarina minuta</name>
    <dbReference type="NCBI Taxonomy" id="880057"/>
    <lineage>
        <taxon>Bacteria</taxon>
        <taxon>Pseudomonadati</taxon>
        <taxon>Pseudomonadota</taxon>
        <taxon>Gammaproteobacteria</taxon>
        <taxon>Alteromonadales</taxon>
        <taxon>Idiomarinaceae</taxon>
        <taxon>Aliidiomarina</taxon>
    </lineage>
</organism>
<evidence type="ECO:0000256" key="5">
    <source>
        <dbReference type="ARBA" id="ARBA00022842"/>
    </source>
</evidence>
<dbReference type="RefSeq" id="WP_126804625.1">
    <property type="nucleotide sequence ID" value="NZ_PIPL01000004.1"/>
</dbReference>
<evidence type="ECO:0000313" key="10">
    <source>
        <dbReference type="EMBL" id="RUO22984.1"/>
    </source>
</evidence>
<dbReference type="AlphaFoldDB" id="A0A432W186"/>
<comment type="function">
    <text evidence="7">Involved in the regulation of glutamine synthetase GlnA, a key enzyme in the process to assimilate ammonia. When cellular nitrogen levels are high, the C-terminal adenylyl transferase (AT) inactivates GlnA by covalent transfer of an adenylyl group from ATP to specific tyrosine residue of GlnA, thus reducing its activity. Conversely, when nitrogen levels are low, the N-terminal adenylyl removase (AR) activates GlnA by removing the adenylyl group by phosphorolysis, increasing its activity. The regulatory region of GlnE binds the signal transduction protein PII (GlnB) which indicates the nitrogen status of the cell.</text>
</comment>
<gene>
    <name evidence="7" type="primary">glnE</name>
    <name evidence="10" type="ORF">CWE09_13710</name>
</gene>
<dbReference type="OrthoDB" id="9759366at2"/>
<dbReference type="EMBL" id="PIPL01000004">
    <property type="protein sequence ID" value="RUO22984.1"/>
    <property type="molecule type" value="Genomic_DNA"/>
</dbReference>
<dbReference type="GO" id="GO:0000287">
    <property type="term" value="F:magnesium ion binding"/>
    <property type="evidence" value="ECO:0007669"/>
    <property type="project" value="UniProtKB-UniRule"/>
</dbReference>
<dbReference type="PANTHER" id="PTHR30621">
    <property type="entry name" value="GLUTAMINE SYNTHETASE ADENYLYLTRANSFERASE"/>
    <property type="match status" value="1"/>
</dbReference>
<comment type="similarity">
    <text evidence="7">Belongs to the GlnE family.</text>
</comment>
<evidence type="ECO:0000256" key="4">
    <source>
        <dbReference type="ARBA" id="ARBA00022840"/>
    </source>
</evidence>
<feature type="domain" description="PII-uridylyltransferase/Glutamine-synthetase adenylyltransferase" evidence="9">
    <location>
        <begin position="307"/>
        <end position="444"/>
    </location>
</feature>
<evidence type="ECO:0000313" key="11">
    <source>
        <dbReference type="Proteomes" id="UP000288293"/>
    </source>
</evidence>
<dbReference type="EC" id="2.7.7.42" evidence="7"/>
<dbReference type="PANTHER" id="PTHR30621:SF0">
    <property type="entry name" value="BIFUNCTIONAL GLUTAMINE SYNTHETASE ADENYLYLTRANSFERASE_ADENYLYL-REMOVING ENZYME"/>
    <property type="match status" value="1"/>
</dbReference>
<evidence type="ECO:0000256" key="6">
    <source>
        <dbReference type="ARBA" id="ARBA00023268"/>
    </source>
</evidence>
<comment type="catalytic activity">
    <reaction evidence="7">
        <text>[glutamine synthetase]-L-tyrosine + ATP = [glutamine synthetase]-O(4)-(5'-adenylyl)-L-tyrosine + diphosphate</text>
        <dbReference type="Rhea" id="RHEA:18589"/>
        <dbReference type="Rhea" id="RHEA-COMP:10660"/>
        <dbReference type="Rhea" id="RHEA-COMP:10661"/>
        <dbReference type="ChEBI" id="CHEBI:30616"/>
        <dbReference type="ChEBI" id="CHEBI:33019"/>
        <dbReference type="ChEBI" id="CHEBI:46858"/>
        <dbReference type="ChEBI" id="CHEBI:83624"/>
        <dbReference type="EC" id="2.7.7.42"/>
    </reaction>
</comment>
<dbReference type="GO" id="GO:0000820">
    <property type="term" value="P:regulation of glutamine family amino acid metabolic process"/>
    <property type="evidence" value="ECO:0007669"/>
    <property type="project" value="UniProtKB-UniRule"/>
</dbReference>
<dbReference type="Pfam" id="PF03710">
    <property type="entry name" value="GlnE"/>
    <property type="match status" value="2"/>
</dbReference>
<evidence type="ECO:0000256" key="1">
    <source>
        <dbReference type="ARBA" id="ARBA00022679"/>
    </source>
</evidence>
<dbReference type="Gene3D" id="1.20.120.1510">
    <property type="match status" value="1"/>
</dbReference>
<keyword evidence="1 7" id="KW-0808">Transferase</keyword>
<dbReference type="Proteomes" id="UP000288293">
    <property type="component" value="Unassembled WGS sequence"/>
</dbReference>
<keyword evidence="2 7" id="KW-0548">Nucleotidyltransferase</keyword>
<keyword evidence="5 7" id="KW-0460">Magnesium</keyword>
<keyword evidence="6 7" id="KW-0511">Multifunctional enzyme</keyword>
<dbReference type="InterPro" id="IPR043519">
    <property type="entry name" value="NT_sf"/>
</dbReference>
<feature type="region of interest" description="Adenylyl transferase" evidence="7">
    <location>
        <begin position="461"/>
        <end position="953"/>
    </location>
</feature>
<dbReference type="InterPro" id="IPR023057">
    <property type="entry name" value="GlnE"/>
</dbReference>
<evidence type="ECO:0000256" key="7">
    <source>
        <dbReference type="HAMAP-Rule" id="MF_00802"/>
    </source>
</evidence>
<comment type="catalytic activity">
    <reaction evidence="7">
        <text>[glutamine synthetase]-O(4)-(5'-adenylyl)-L-tyrosine + phosphate = [glutamine synthetase]-L-tyrosine + ADP</text>
        <dbReference type="Rhea" id="RHEA:43716"/>
        <dbReference type="Rhea" id="RHEA-COMP:10660"/>
        <dbReference type="Rhea" id="RHEA-COMP:10661"/>
        <dbReference type="ChEBI" id="CHEBI:43474"/>
        <dbReference type="ChEBI" id="CHEBI:46858"/>
        <dbReference type="ChEBI" id="CHEBI:83624"/>
        <dbReference type="ChEBI" id="CHEBI:456216"/>
        <dbReference type="EC" id="2.7.7.89"/>
    </reaction>
</comment>
<dbReference type="GO" id="GO:0016874">
    <property type="term" value="F:ligase activity"/>
    <property type="evidence" value="ECO:0007669"/>
    <property type="project" value="UniProtKB-KW"/>
</dbReference>
<feature type="region of interest" description="Adenylyl removase" evidence="7">
    <location>
        <begin position="1"/>
        <end position="452"/>
    </location>
</feature>
<evidence type="ECO:0000259" key="8">
    <source>
        <dbReference type="Pfam" id="PF03710"/>
    </source>
</evidence>
<dbReference type="GO" id="GO:0005829">
    <property type="term" value="C:cytosol"/>
    <property type="evidence" value="ECO:0007669"/>
    <property type="project" value="TreeGrafter"/>
</dbReference>
<feature type="domain" description="Glutamate-ammonia ligase adenylyltransferase repeated" evidence="8">
    <location>
        <begin position="561"/>
        <end position="812"/>
    </location>
</feature>
<dbReference type="SUPFAM" id="SSF81301">
    <property type="entry name" value="Nucleotidyltransferase"/>
    <property type="match status" value="2"/>
</dbReference>
<dbReference type="GO" id="GO:0008882">
    <property type="term" value="F:[glutamate-ammonia-ligase] adenylyltransferase activity"/>
    <property type="evidence" value="ECO:0007669"/>
    <property type="project" value="UniProtKB-UniRule"/>
</dbReference>
<feature type="domain" description="PII-uridylyltransferase/Glutamine-synthetase adenylyltransferase" evidence="9">
    <location>
        <begin position="834"/>
        <end position="924"/>
    </location>
</feature>
<reference evidence="10 11" key="1">
    <citation type="journal article" date="2011" name="Front. Microbiol.">
        <title>Genomic signatures of strain selection and enhancement in Bacillus atrophaeus var. globigii, a historical biowarfare simulant.</title>
        <authorList>
            <person name="Gibbons H.S."/>
            <person name="Broomall S.M."/>
            <person name="McNew L.A."/>
            <person name="Daligault H."/>
            <person name="Chapman C."/>
            <person name="Bruce D."/>
            <person name="Karavis M."/>
            <person name="Krepps M."/>
            <person name="McGregor P.A."/>
            <person name="Hong C."/>
            <person name="Park K.H."/>
            <person name="Akmal A."/>
            <person name="Feldman A."/>
            <person name="Lin J.S."/>
            <person name="Chang W.E."/>
            <person name="Higgs B.W."/>
            <person name="Demirev P."/>
            <person name="Lindquist J."/>
            <person name="Liem A."/>
            <person name="Fochler E."/>
            <person name="Read T.D."/>
            <person name="Tapia R."/>
            <person name="Johnson S."/>
            <person name="Bishop-Lilly K.A."/>
            <person name="Detter C."/>
            <person name="Han C."/>
            <person name="Sozhamannan S."/>
            <person name="Rosenzweig C.N."/>
            <person name="Skowronski E.W."/>
        </authorList>
    </citation>
    <scope>NUCLEOTIDE SEQUENCE [LARGE SCALE GENOMIC DNA]</scope>
    <source>
        <strain evidence="10 11">MLST1</strain>
    </source>
</reference>
<dbReference type="FunFam" id="1.20.120.330:FF:000005">
    <property type="entry name" value="Bifunctional glutamine synthetase adenylyltransferase/adenylyl-removing enzyme"/>
    <property type="match status" value="1"/>
</dbReference>
<dbReference type="NCBIfam" id="NF008292">
    <property type="entry name" value="PRK11072.1"/>
    <property type="match status" value="1"/>
</dbReference>
<protein>
    <recommendedName>
        <fullName evidence="7">Bifunctional glutamine synthetase adenylyltransferase/adenylyl-removing enzyme</fullName>
    </recommendedName>
    <alternativeName>
        <fullName evidence="7">ATP:glutamine synthetase adenylyltransferase</fullName>
    </alternativeName>
    <alternativeName>
        <fullName evidence="7">ATase</fullName>
    </alternativeName>
    <domain>
        <recommendedName>
            <fullName evidence="7">Glutamine synthetase adenylyl-L-tyrosine phosphorylase</fullName>
            <ecNumber evidence="7">2.7.7.89</ecNumber>
        </recommendedName>
        <alternativeName>
            <fullName evidence="7">Adenylyl removase</fullName>
            <shortName evidence="7">AR</shortName>
            <shortName evidence="7">AT-N</shortName>
        </alternativeName>
    </domain>
    <domain>
        <recommendedName>
            <fullName evidence="7">Glutamine synthetase adenylyl transferase</fullName>
            <ecNumber evidence="7">2.7.7.42</ecNumber>
        </recommendedName>
        <alternativeName>
            <fullName evidence="7">Adenylyl transferase</fullName>
            <shortName evidence="7">AT</shortName>
            <shortName evidence="7">AT-C</shortName>
        </alternativeName>
    </domain>
</protein>
<keyword evidence="11" id="KW-1185">Reference proteome</keyword>
<evidence type="ECO:0000256" key="3">
    <source>
        <dbReference type="ARBA" id="ARBA00022741"/>
    </source>
</evidence>
<dbReference type="Gene3D" id="3.30.460.10">
    <property type="entry name" value="Beta Polymerase, domain 2"/>
    <property type="match status" value="2"/>
</dbReference>